<dbReference type="SUPFAM" id="SSF55931">
    <property type="entry name" value="Glutamine synthetase/guanido kinase"/>
    <property type="match status" value="1"/>
</dbReference>
<evidence type="ECO:0000256" key="6">
    <source>
        <dbReference type="ARBA" id="ARBA00022917"/>
    </source>
</evidence>
<comment type="function">
    <text evidence="7">Allows the formation of correctly charged Asn-tRNA(Asn) or Gln-tRNA(Gln) through the transamidation of misacylated Asp-tRNA(Asn) or Glu-tRNA(Gln) in organisms which lack either or both of asparaginyl-tRNA or glutaminyl-tRNA synthetases. The reaction takes place in the presence of glutamine and ATP through an activated phospho-Asp-tRNA(Asn) or phospho-Glu-tRNA(Gln).</text>
</comment>
<dbReference type="PANTHER" id="PTHR11659:SF0">
    <property type="entry name" value="GLUTAMYL-TRNA(GLN) AMIDOTRANSFERASE SUBUNIT B, MITOCHONDRIAL"/>
    <property type="match status" value="1"/>
</dbReference>
<evidence type="ECO:0000256" key="1">
    <source>
        <dbReference type="ARBA" id="ARBA00005306"/>
    </source>
</evidence>
<reference evidence="12" key="1">
    <citation type="submission" date="2023-03" db="EMBL/GenBank/DDBJ databases">
        <authorList>
            <person name="Steffen K."/>
            <person name="Cardenas P."/>
        </authorList>
    </citation>
    <scope>NUCLEOTIDE SEQUENCE</scope>
</reference>
<organism evidence="12 13">
    <name type="scientific">Geodia barretti</name>
    <name type="common">Barrett's horny sponge</name>
    <dbReference type="NCBI Taxonomy" id="519541"/>
    <lineage>
        <taxon>Eukaryota</taxon>
        <taxon>Metazoa</taxon>
        <taxon>Porifera</taxon>
        <taxon>Demospongiae</taxon>
        <taxon>Heteroscleromorpha</taxon>
        <taxon>Tetractinellida</taxon>
        <taxon>Astrophorina</taxon>
        <taxon>Geodiidae</taxon>
        <taxon>Geodia</taxon>
    </lineage>
</organism>
<name>A0AA35WBH2_GEOBA</name>
<evidence type="ECO:0000256" key="5">
    <source>
        <dbReference type="ARBA" id="ARBA00022840"/>
    </source>
</evidence>
<comment type="similarity">
    <text evidence="1 10">Belongs to the GatB/GatE family. GatB subfamily.</text>
</comment>
<dbReference type="InterPro" id="IPR017959">
    <property type="entry name" value="Asn/Gln-tRNA_amidoTrfase_suB/E"/>
</dbReference>
<dbReference type="GO" id="GO:0005739">
    <property type="term" value="C:mitochondrion"/>
    <property type="evidence" value="ECO:0007669"/>
    <property type="project" value="UniProtKB-SubCell"/>
</dbReference>
<keyword evidence="10" id="KW-0496">Mitochondrion</keyword>
<evidence type="ECO:0000256" key="10">
    <source>
        <dbReference type="HAMAP-Rule" id="MF_03147"/>
    </source>
</evidence>
<dbReference type="Gene3D" id="1.10.150.380">
    <property type="entry name" value="GatB domain, N-terminal subdomain"/>
    <property type="match status" value="1"/>
</dbReference>
<evidence type="ECO:0000256" key="9">
    <source>
        <dbReference type="ARBA" id="ARBA00047913"/>
    </source>
</evidence>
<keyword evidence="3 10" id="KW-0436">Ligase</keyword>
<gene>
    <name evidence="12" type="ORF">GBAR_LOCUS5050</name>
</gene>
<evidence type="ECO:0000256" key="8">
    <source>
        <dbReference type="ARBA" id="ARBA00047380"/>
    </source>
</evidence>
<dbReference type="PANTHER" id="PTHR11659">
    <property type="entry name" value="GLUTAMYL-TRNA GLN AMIDOTRANSFERASE SUBUNIT B MITOCHONDRIAL AND PROKARYOTIC PET112-RELATED"/>
    <property type="match status" value="1"/>
</dbReference>
<comment type="subunit">
    <text evidence="2">Heterotrimer of A, B and C subunits.</text>
</comment>
<accession>A0AA35WBH2</accession>
<dbReference type="InterPro" id="IPR018027">
    <property type="entry name" value="Asn/Gln_amidotransferase"/>
</dbReference>
<keyword evidence="6 10" id="KW-0648">Protein biosynthesis</keyword>
<evidence type="ECO:0000259" key="11">
    <source>
        <dbReference type="SMART" id="SM00845"/>
    </source>
</evidence>
<dbReference type="NCBIfam" id="NF004012">
    <property type="entry name" value="PRK05477.1-2"/>
    <property type="match status" value="1"/>
</dbReference>
<comment type="catalytic activity">
    <reaction evidence="9 10">
        <text>L-glutamyl-tRNA(Gln) + L-glutamine + ATP + H2O = L-glutaminyl-tRNA(Gln) + L-glutamate + ADP + phosphate + H(+)</text>
        <dbReference type="Rhea" id="RHEA:17521"/>
        <dbReference type="Rhea" id="RHEA-COMP:9681"/>
        <dbReference type="Rhea" id="RHEA-COMP:9684"/>
        <dbReference type="ChEBI" id="CHEBI:15377"/>
        <dbReference type="ChEBI" id="CHEBI:15378"/>
        <dbReference type="ChEBI" id="CHEBI:29985"/>
        <dbReference type="ChEBI" id="CHEBI:30616"/>
        <dbReference type="ChEBI" id="CHEBI:43474"/>
        <dbReference type="ChEBI" id="CHEBI:58359"/>
        <dbReference type="ChEBI" id="CHEBI:78520"/>
        <dbReference type="ChEBI" id="CHEBI:78521"/>
        <dbReference type="ChEBI" id="CHEBI:456216"/>
    </reaction>
</comment>
<dbReference type="FunFam" id="1.10.10.410:FF:000001">
    <property type="entry name" value="Aspartyl/glutamyl-tRNA(Asn/Gln) amidotransferase subunit B"/>
    <property type="match status" value="1"/>
</dbReference>
<keyword evidence="5 10" id="KW-0067">ATP-binding</keyword>
<feature type="domain" description="Asn/Gln amidotransferase" evidence="11">
    <location>
        <begin position="310"/>
        <end position="465"/>
    </location>
</feature>
<evidence type="ECO:0000256" key="4">
    <source>
        <dbReference type="ARBA" id="ARBA00022741"/>
    </source>
</evidence>
<dbReference type="GO" id="GO:0005524">
    <property type="term" value="F:ATP binding"/>
    <property type="evidence" value="ECO:0007669"/>
    <property type="project" value="UniProtKB-KW"/>
</dbReference>
<dbReference type="Gene3D" id="1.10.10.410">
    <property type="match status" value="1"/>
</dbReference>
<dbReference type="InterPro" id="IPR023168">
    <property type="entry name" value="GatB_Yqey_C_2"/>
</dbReference>
<comment type="subcellular location">
    <subcellularLocation>
        <location evidence="10">Mitochondrion</location>
    </subcellularLocation>
</comment>
<dbReference type="InterPro" id="IPR042114">
    <property type="entry name" value="GatB_C_1"/>
</dbReference>
<dbReference type="InterPro" id="IPR004413">
    <property type="entry name" value="GatB"/>
</dbReference>
<dbReference type="EMBL" id="CASHTH010000746">
    <property type="protein sequence ID" value="CAI8007122.1"/>
    <property type="molecule type" value="Genomic_DNA"/>
</dbReference>
<keyword evidence="4 10" id="KW-0547">Nucleotide-binding</keyword>
<comment type="function">
    <text evidence="10">Allows the formation of correctly charged Gln-tRNA(Gln) through the transamidation of misacylated Glu-tRNA(Gln) in the mitochondria. The reaction takes place in the presence of glutamine and ATP through an activated gamma-phospho-Glu-tRNA(Gln).</text>
</comment>
<dbReference type="InterPro" id="IPR006075">
    <property type="entry name" value="Asn/Gln-tRNA_Trfase_suB/E_cat"/>
</dbReference>
<dbReference type="HAMAP" id="MF_00121">
    <property type="entry name" value="GatB"/>
    <property type="match status" value="1"/>
</dbReference>
<proteinExistence type="inferred from homology"/>
<dbReference type="GO" id="GO:0050567">
    <property type="term" value="F:glutaminyl-tRNA synthase (glutamine-hydrolyzing) activity"/>
    <property type="evidence" value="ECO:0007669"/>
    <property type="project" value="UniProtKB-UniRule"/>
</dbReference>
<comment type="caution">
    <text evidence="12">The sequence shown here is derived from an EMBL/GenBank/DDBJ whole genome shotgun (WGS) entry which is preliminary data.</text>
</comment>
<dbReference type="AlphaFoldDB" id="A0AA35WBH2"/>
<evidence type="ECO:0000313" key="12">
    <source>
        <dbReference type="EMBL" id="CAI8007122.1"/>
    </source>
</evidence>
<dbReference type="InterPro" id="IPR003789">
    <property type="entry name" value="Asn/Gln_tRNA_amidoTrase-B-like"/>
</dbReference>
<dbReference type="GO" id="GO:0032543">
    <property type="term" value="P:mitochondrial translation"/>
    <property type="evidence" value="ECO:0007669"/>
    <property type="project" value="UniProtKB-UniRule"/>
</dbReference>
<comment type="subunit">
    <text evidence="10">Subunit of the heterotrimeric GatCAB amidotransferase (AdT) complex, composed of A, B and C subunits.</text>
</comment>
<dbReference type="SMART" id="SM00845">
    <property type="entry name" value="GatB_Yqey"/>
    <property type="match status" value="1"/>
</dbReference>
<protein>
    <recommendedName>
        <fullName evidence="10">Glutamyl-tRNA(Gln) amidotransferase subunit B, mitochondrial</fullName>
        <shortName evidence="10">Glu-AdT subunit B</shortName>
        <ecNumber evidence="10">6.3.5.-</ecNumber>
    </recommendedName>
</protein>
<dbReference type="InterPro" id="IPR014746">
    <property type="entry name" value="Gln_synth/guanido_kin_cat_dom"/>
</dbReference>
<comment type="catalytic activity">
    <reaction evidence="8">
        <text>L-aspartyl-tRNA(Asn) + L-glutamine + ATP + H2O = L-asparaginyl-tRNA(Asn) + L-glutamate + ADP + phosphate + 2 H(+)</text>
        <dbReference type="Rhea" id="RHEA:14513"/>
        <dbReference type="Rhea" id="RHEA-COMP:9674"/>
        <dbReference type="Rhea" id="RHEA-COMP:9677"/>
        <dbReference type="ChEBI" id="CHEBI:15377"/>
        <dbReference type="ChEBI" id="CHEBI:15378"/>
        <dbReference type="ChEBI" id="CHEBI:29985"/>
        <dbReference type="ChEBI" id="CHEBI:30616"/>
        <dbReference type="ChEBI" id="CHEBI:43474"/>
        <dbReference type="ChEBI" id="CHEBI:58359"/>
        <dbReference type="ChEBI" id="CHEBI:78515"/>
        <dbReference type="ChEBI" id="CHEBI:78516"/>
        <dbReference type="ChEBI" id="CHEBI:456216"/>
    </reaction>
</comment>
<sequence length="469" mass="52253">MNFEVVIGLEVHAQLSTESKMFCACSSDYQEAEPNTVVCPVCMGMPGVLPVINRRAVEHVIRTGLALGCEISSYTKFDRKNYPYPDLMKGYQISQYDLPIASNGSMPIEVDGVRRSAGITRVHLEEDVAKLMHRTEEFGEGYSLLDVNRAGVPLMEVVGEPDLRSPEEARAYLVQLHSILHVRPVGQVELGTKVEIKNMNSYRSVFRALEYEAERQIEVVRSGRRIVQETRGWDEEESVTFSQRIKEGASDYRYFPEPDLPPLRISPEWVTEVQASIPELPHTRKNRFVHQLGLPEYDAGLLTASQSTADYFEAVLTAAPSGPDLSGQFAKAISNWMLGEMARLLNQSGQHISDVRIEPAQVAELQTMVDDSTLSSTMAKTVFEKMFETGLPPRKIAEFEGLVQISDTDAVQTAVLEAIAANPDPVQDYLAGKQQAMGFLVGQVMKATRGKANPRMASQMVREHLEAMR</sequence>
<dbReference type="GO" id="GO:0070681">
    <property type="term" value="P:glutaminyl-tRNAGln biosynthesis via transamidation"/>
    <property type="evidence" value="ECO:0007669"/>
    <property type="project" value="UniProtKB-UniRule"/>
</dbReference>
<evidence type="ECO:0000313" key="13">
    <source>
        <dbReference type="Proteomes" id="UP001174909"/>
    </source>
</evidence>
<dbReference type="Pfam" id="PF02934">
    <property type="entry name" value="GatB_N"/>
    <property type="match status" value="2"/>
</dbReference>
<evidence type="ECO:0000256" key="2">
    <source>
        <dbReference type="ARBA" id="ARBA00011123"/>
    </source>
</evidence>
<dbReference type="EC" id="6.3.5.-" evidence="10"/>
<keyword evidence="13" id="KW-1185">Reference proteome</keyword>
<evidence type="ECO:0000256" key="3">
    <source>
        <dbReference type="ARBA" id="ARBA00022598"/>
    </source>
</evidence>
<dbReference type="Pfam" id="PF02637">
    <property type="entry name" value="GatB_Yqey"/>
    <property type="match status" value="1"/>
</dbReference>
<dbReference type="Proteomes" id="UP001174909">
    <property type="component" value="Unassembled WGS sequence"/>
</dbReference>
<evidence type="ECO:0000256" key="7">
    <source>
        <dbReference type="ARBA" id="ARBA00024799"/>
    </source>
</evidence>
<dbReference type="GO" id="GO:0030956">
    <property type="term" value="C:glutamyl-tRNA(Gln) amidotransferase complex"/>
    <property type="evidence" value="ECO:0007669"/>
    <property type="project" value="UniProtKB-UniRule"/>
</dbReference>
<dbReference type="SUPFAM" id="SSF89095">
    <property type="entry name" value="GatB/YqeY motif"/>
    <property type="match status" value="1"/>
</dbReference>